<evidence type="ECO:0000313" key="11">
    <source>
        <dbReference type="EMBL" id="GAA3639739.1"/>
    </source>
</evidence>
<dbReference type="InterPro" id="IPR023358">
    <property type="entry name" value="Peptidase_M18_dom2"/>
</dbReference>
<organism evidence="11 12">
    <name type="scientific">Microlunatus ginsengisoli</name>
    <dbReference type="NCBI Taxonomy" id="363863"/>
    <lineage>
        <taxon>Bacteria</taxon>
        <taxon>Bacillati</taxon>
        <taxon>Actinomycetota</taxon>
        <taxon>Actinomycetes</taxon>
        <taxon>Propionibacteriales</taxon>
        <taxon>Propionibacteriaceae</taxon>
        <taxon>Microlunatus</taxon>
    </lineage>
</organism>
<dbReference type="NCBIfam" id="NF002759">
    <property type="entry name" value="PRK02813.1"/>
    <property type="match status" value="1"/>
</dbReference>
<evidence type="ECO:0000256" key="7">
    <source>
        <dbReference type="ARBA" id="ARBA00022833"/>
    </source>
</evidence>
<evidence type="ECO:0000256" key="5">
    <source>
        <dbReference type="ARBA" id="ARBA00022723"/>
    </source>
</evidence>
<evidence type="ECO:0000256" key="3">
    <source>
        <dbReference type="ARBA" id="ARBA00022438"/>
    </source>
</evidence>
<dbReference type="Pfam" id="PF02127">
    <property type="entry name" value="Peptidase_M18"/>
    <property type="match status" value="1"/>
</dbReference>
<dbReference type="PANTHER" id="PTHR28570">
    <property type="entry name" value="ASPARTYL AMINOPEPTIDASE"/>
    <property type="match status" value="1"/>
</dbReference>
<evidence type="ECO:0000256" key="4">
    <source>
        <dbReference type="ARBA" id="ARBA00022670"/>
    </source>
</evidence>
<comment type="caution">
    <text evidence="11">The sequence shown here is derived from an EMBL/GenBank/DDBJ whole genome shotgun (WGS) entry which is preliminary data.</text>
</comment>
<evidence type="ECO:0000313" key="12">
    <source>
        <dbReference type="Proteomes" id="UP001501490"/>
    </source>
</evidence>
<evidence type="ECO:0000256" key="9">
    <source>
        <dbReference type="RuleBase" id="RU004386"/>
    </source>
</evidence>
<dbReference type="SUPFAM" id="SSF53187">
    <property type="entry name" value="Zn-dependent exopeptidases"/>
    <property type="match status" value="1"/>
</dbReference>
<name>A0ABP7ASN8_9ACTN</name>
<dbReference type="PRINTS" id="PR00932">
    <property type="entry name" value="AMINO1PTASE"/>
</dbReference>
<dbReference type="InterPro" id="IPR001948">
    <property type="entry name" value="Peptidase_M18"/>
</dbReference>
<dbReference type="PANTHER" id="PTHR28570:SF3">
    <property type="entry name" value="ASPARTYL AMINOPEPTIDASE"/>
    <property type="match status" value="1"/>
</dbReference>
<dbReference type="RefSeq" id="WP_344809374.1">
    <property type="nucleotide sequence ID" value="NZ_BAABAB010000050.1"/>
</dbReference>
<accession>A0ABP7ASN8</accession>
<dbReference type="SUPFAM" id="SSF101821">
    <property type="entry name" value="Aminopeptidase/glucanase lid domain"/>
    <property type="match status" value="1"/>
</dbReference>
<comment type="similarity">
    <text evidence="2 9">Belongs to the peptidase M18 family.</text>
</comment>
<keyword evidence="8 9" id="KW-0482">Metalloprotease</keyword>
<keyword evidence="5 9" id="KW-0479">Metal-binding</keyword>
<dbReference type="EMBL" id="BAABAB010000050">
    <property type="protein sequence ID" value="GAA3639739.1"/>
    <property type="molecule type" value="Genomic_DNA"/>
</dbReference>
<dbReference type="CDD" id="cd05658">
    <property type="entry name" value="M18_DAP"/>
    <property type="match status" value="1"/>
</dbReference>
<keyword evidence="3 9" id="KW-0031">Aminopeptidase</keyword>
<dbReference type="Gene3D" id="2.30.250.10">
    <property type="entry name" value="Aminopeptidase i, Domain 2"/>
    <property type="match status" value="1"/>
</dbReference>
<evidence type="ECO:0000256" key="2">
    <source>
        <dbReference type="ARBA" id="ARBA00008290"/>
    </source>
</evidence>
<evidence type="ECO:0000256" key="6">
    <source>
        <dbReference type="ARBA" id="ARBA00022801"/>
    </source>
</evidence>
<evidence type="ECO:0000256" key="10">
    <source>
        <dbReference type="RuleBase" id="RU004387"/>
    </source>
</evidence>
<keyword evidence="6 9" id="KW-0378">Hydrolase</keyword>
<keyword evidence="7 9" id="KW-0862">Zinc</keyword>
<dbReference type="GO" id="GO:0004177">
    <property type="term" value="F:aminopeptidase activity"/>
    <property type="evidence" value="ECO:0007669"/>
    <property type="project" value="UniProtKB-KW"/>
</dbReference>
<keyword evidence="12" id="KW-1185">Reference proteome</keyword>
<proteinExistence type="inferred from homology"/>
<keyword evidence="4 9" id="KW-0645">Protease</keyword>
<comment type="cofactor">
    <cofactor evidence="1 10">
        <name>Zn(2+)</name>
        <dbReference type="ChEBI" id="CHEBI:29105"/>
    </cofactor>
</comment>
<dbReference type="Proteomes" id="UP001501490">
    <property type="component" value="Unassembled WGS sequence"/>
</dbReference>
<protein>
    <recommendedName>
        <fullName evidence="10">M18 family aminopeptidase</fullName>
        <ecNumber evidence="10">3.4.11.-</ecNumber>
    </recommendedName>
</protein>
<sequence length="420" mass="43985">MTDALDHAHDLCDFVGASPSPYHAAAELSRRLAGAGFVQQREVDPWAAGSGFVVRDGAVIAWRLPADAAPTTPFRIVGAHTDSPTFKLKPRPDLANAGWQQLGVEVYGGPLLNSWLDRELGLAGRLVLISGEHRLVRTEAIMRIPQLAIHLDRGVNDEGLKLDKQQHLSPVWGVDRRDLRILSHLAETVGVVADDVAGWDVVAFDTAAPAIFGTGQEFLASARLDNLSGVHAGLSALIEAPAAGAITVLAAFDHEEVGSETRSGAAGPFLADVLGRISYALGAGPDERRRALAGSVCLSIDAGHAVHPNYAGRHDPANHPLLGGGPLLKLNANQRYATDAVGAALWRRACRTAGVDTQEFVSNNAIPCGSTIGPITATRLGIRTVDVGLPLLSMHSARELAGTADPLALARGAAAFLAGA</sequence>
<gene>
    <name evidence="11" type="ORF">GCM10022236_47840</name>
</gene>
<reference evidence="12" key="1">
    <citation type="journal article" date="2019" name="Int. J. Syst. Evol. Microbiol.">
        <title>The Global Catalogue of Microorganisms (GCM) 10K type strain sequencing project: providing services to taxonomists for standard genome sequencing and annotation.</title>
        <authorList>
            <consortium name="The Broad Institute Genomics Platform"/>
            <consortium name="The Broad Institute Genome Sequencing Center for Infectious Disease"/>
            <person name="Wu L."/>
            <person name="Ma J."/>
        </authorList>
    </citation>
    <scope>NUCLEOTIDE SEQUENCE [LARGE SCALE GENOMIC DNA]</scope>
    <source>
        <strain evidence="12">JCM 16929</strain>
    </source>
</reference>
<dbReference type="Gene3D" id="3.40.630.10">
    <property type="entry name" value="Zn peptidases"/>
    <property type="match status" value="1"/>
</dbReference>
<evidence type="ECO:0000256" key="8">
    <source>
        <dbReference type="ARBA" id="ARBA00023049"/>
    </source>
</evidence>
<evidence type="ECO:0000256" key="1">
    <source>
        <dbReference type="ARBA" id="ARBA00001947"/>
    </source>
</evidence>
<dbReference type="EC" id="3.4.11.-" evidence="10"/>